<proteinExistence type="predicted"/>
<keyword evidence="2" id="KW-1185">Reference proteome</keyword>
<protein>
    <submittedName>
        <fullName evidence="1">Uncharacterized protein</fullName>
    </submittedName>
</protein>
<sequence length="75" mass="8660">MNALPKERPSANFSRLSIPVKNIEGIPAHLRIRNNRNKDFLFRKDHDGFSRKSPFSLPAAFRFRSALVKIHPGEF</sequence>
<reference evidence="1" key="1">
    <citation type="submission" date="2018-01" db="EMBL/GenBank/DDBJ databases">
        <title>Genomic characterization of Leptospira inadai serogroup Lyme isolated from captured rat in Brazil and comparative analysis with human reference strain.</title>
        <authorList>
            <person name="Moreno L.Z."/>
            <person name="Loureiro A.P."/>
            <person name="Miraglia F."/>
            <person name="Kremer F.S."/>
            <person name="Eslabao M.R."/>
            <person name="Dellagostin O.A."/>
            <person name="Lilenbaum W."/>
            <person name="Moreno A.M."/>
        </authorList>
    </citation>
    <scope>NUCLEOTIDE SEQUENCE [LARGE SCALE GENOMIC DNA]</scope>
    <source>
        <strain evidence="1">M34/99</strain>
    </source>
</reference>
<accession>A0ABX4YH70</accession>
<organism evidence="1 2">
    <name type="scientific">Leptospira inadai serovar Lyme</name>
    <dbReference type="NCBI Taxonomy" id="293084"/>
    <lineage>
        <taxon>Bacteria</taxon>
        <taxon>Pseudomonadati</taxon>
        <taxon>Spirochaetota</taxon>
        <taxon>Spirochaetia</taxon>
        <taxon>Leptospirales</taxon>
        <taxon>Leptospiraceae</taxon>
        <taxon>Leptospira</taxon>
    </lineage>
</organism>
<dbReference type="Proteomes" id="UP000094669">
    <property type="component" value="Unassembled WGS sequence"/>
</dbReference>
<gene>
    <name evidence="1" type="ORF">BES34_013630</name>
</gene>
<evidence type="ECO:0000313" key="2">
    <source>
        <dbReference type="Proteomes" id="UP000094669"/>
    </source>
</evidence>
<comment type="caution">
    <text evidence="1">The sequence shown here is derived from an EMBL/GenBank/DDBJ whole genome shotgun (WGS) entry which is preliminary data.</text>
</comment>
<evidence type="ECO:0000313" key="1">
    <source>
        <dbReference type="EMBL" id="PNV74402.1"/>
    </source>
</evidence>
<name>A0ABX4YH70_9LEPT</name>
<dbReference type="EMBL" id="MCRM02000014">
    <property type="protein sequence ID" value="PNV74402.1"/>
    <property type="molecule type" value="Genomic_DNA"/>
</dbReference>